<keyword evidence="2" id="KW-1003">Cell membrane</keyword>
<sequence length="102" mass="10795">MKNRRFLVIGLFVALLVAGVGSYYASSHPDGLEYVAHRTGFLDSAKEPVDTGSPFADYSTEGVDDARLSGGIAGVAGVLLTLGLGGGLFWVLRRRPPAEQQD</sequence>
<evidence type="ECO:0000313" key="8">
    <source>
        <dbReference type="EMBL" id="GAA3517628.1"/>
    </source>
</evidence>
<evidence type="ECO:0000256" key="4">
    <source>
        <dbReference type="ARBA" id="ARBA00022989"/>
    </source>
</evidence>
<dbReference type="Pfam" id="PF13190">
    <property type="entry name" value="PDGLE"/>
    <property type="match status" value="1"/>
</dbReference>
<evidence type="ECO:0000256" key="1">
    <source>
        <dbReference type="ARBA" id="ARBA00004236"/>
    </source>
</evidence>
<keyword evidence="5 6" id="KW-0472">Membrane</keyword>
<dbReference type="RefSeq" id="WP_218235977.1">
    <property type="nucleotide sequence ID" value="NZ_BAABBB010000002.1"/>
</dbReference>
<dbReference type="InterPro" id="IPR025937">
    <property type="entry name" value="PDGLE_dom"/>
</dbReference>
<gene>
    <name evidence="8" type="ORF">GCM10022263_01650</name>
</gene>
<keyword evidence="3 6" id="KW-0812">Transmembrane</keyword>
<dbReference type="EMBL" id="BAABBB010000002">
    <property type="protein sequence ID" value="GAA3517628.1"/>
    <property type="molecule type" value="Genomic_DNA"/>
</dbReference>
<organism evidence="8 9">
    <name type="scientific">Nocardioides daeguensis</name>
    <dbReference type="NCBI Taxonomy" id="908359"/>
    <lineage>
        <taxon>Bacteria</taxon>
        <taxon>Bacillati</taxon>
        <taxon>Actinomycetota</taxon>
        <taxon>Actinomycetes</taxon>
        <taxon>Propionibacteriales</taxon>
        <taxon>Nocardioidaceae</taxon>
        <taxon>Nocardioides</taxon>
    </lineage>
</organism>
<keyword evidence="4 6" id="KW-1133">Transmembrane helix</keyword>
<feature type="domain" description="PDGLE" evidence="7">
    <location>
        <begin position="4"/>
        <end position="94"/>
    </location>
</feature>
<comment type="caution">
    <text evidence="8">The sequence shown here is derived from an EMBL/GenBank/DDBJ whole genome shotgun (WGS) entry which is preliminary data.</text>
</comment>
<keyword evidence="9" id="KW-1185">Reference proteome</keyword>
<dbReference type="Proteomes" id="UP001500301">
    <property type="component" value="Unassembled WGS sequence"/>
</dbReference>
<protein>
    <recommendedName>
        <fullName evidence="7">PDGLE domain-containing protein</fullName>
    </recommendedName>
</protein>
<evidence type="ECO:0000313" key="9">
    <source>
        <dbReference type="Proteomes" id="UP001500301"/>
    </source>
</evidence>
<reference evidence="9" key="1">
    <citation type="journal article" date="2019" name="Int. J. Syst. Evol. Microbiol.">
        <title>The Global Catalogue of Microorganisms (GCM) 10K type strain sequencing project: providing services to taxonomists for standard genome sequencing and annotation.</title>
        <authorList>
            <consortium name="The Broad Institute Genomics Platform"/>
            <consortium name="The Broad Institute Genome Sequencing Center for Infectious Disease"/>
            <person name="Wu L."/>
            <person name="Ma J."/>
        </authorList>
    </citation>
    <scope>NUCLEOTIDE SEQUENCE [LARGE SCALE GENOMIC DNA]</scope>
    <source>
        <strain evidence="9">JCM 17460</strain>
    </source>
</reference>
<accession>A0ABP6UU82</accession>
<name>A0ABP6UU82_9ACTN</name>
<evidence type="ECO:0000256" key="3">
    <source>
        <dbReference type="ARBA" id="ARBA00022692"/>
    </source>
</evidence>
<proteinExistence type="predicted"/>
<evidence type="ECO:0000256" key="6">
    <source>
        <dbReference type="SAM" id="Phobius"/>
    </source>
</evidence>
<feature type="transmembrane region" description="Helical" evidence="6">
    <location>
        <begin position="72"/>
        <end position="92"/>
    </location>
</feature>
<evidence type="ECO:0000256" key="2">
    <source>
        <dbReference type="ARBA" id="ARBA00022475"/>
    </source>
</evidence>
<evidence type="ECO:0000256" key="5">
    <source>
        <dbReference type="ARBA" id="ARBA00023136"/>
    </source>
</evidence>
<evidence type="ECO:0000259" key="7">
    <source>
        <dbReference type="Pfam" id="PF13190"/>
    </source>
</evidence>
<comment type="subcellular location">
    <subcellularLocation>
        <location evidence="1">Cell membrane</location>
    </subcellularLocation>
</comment>